<evidence type="ECO:0000313" key="12">
    <source>
        <dbReference type="EMBL" id="GJS77495.1"/>
    </source>
</evidence>
<evidence type="ECO:0000256" key="7">
    <source>
        <dbReference type="ARBA" id="ARBA00023125"/>
    </source>
</evidence>
<reference evidence="12" key="1">
    <citation type="journal article" date="2022" name="Int. J. Mol. Sci.">
        <title>Draft Genome of Tanacetum Coccineum: Genomic Comparison of Closely Related Tanacetum-Family Plants.</title>
        <authorList>
            <person name="Yamashiro T."/>
            <person name="Shiraishi A."/>
            <person name="Nakayama K."/>
            <person name="Satake H."/>
        </authorList>
    </citation>
    <scope>NUCLEOTIDE SEQUENCE</scope>
</reference>
<reference evidence="12" key="2">
    <citation type="submission" date="2022-01" db="EMBL/GenBank/DDBJ databases">
        <authorList>
            <person name="Yamashiro T."/>
            <person name="Shiraishi A."/>
            <person name="Satake H."/>
            <person name="Nakayama K."/>
        </authorList>
    </citation>
    <scope>NUCLEOTIDE SEQUENCE</scope>
</reference>
<keyword evidence="8" id="KW-0804">Transcription</keyword>
<dbReference type="InterPro" id="IPR012337">
    <property type="entry name" value="RNaseH-like_sf"/>
</dbReference>
<keyword evidence="9" id="KW-0539">Nucleus</keyword>
<dbReference type="SMART" id="SM00614">
    <property type="entry name" value="ZnF_BED"/>
    <property type="match status" value="1"/>
</dbReference>
<comment type="subcellular location">
    <subcellularLocation>
        <location evidence="1">Nucleus</location>
    </subcellularLocation>
</comment>
<gene>
    <name evidence="12" type="ORF">Tco_0727376</name>
</gene>
<evidence type="ECO:0000256" key="2">
    <source>
        <dbReference type="ARBA" id="ARBA00011738"/>
    </source>
</evidence>
<dbReference type="PANTHER" id="PTHR46481:SF8">
    <property type="entry name" value="ZINC FINGER BED DOMAIN-CONTAINING PROTEIN RICESLEEPER 1-LIKE"/>
    <property type="match status" value="1"/>
</dbReference>
<dbReference type="Pfam" id="PF02892">
    <property type="entry name" value="zf-BED"/>
    <property type="match status" value="1"/>
</dbReference>
<comment type="caution">
    <text evidence="12">The sequence shown here is derived from an EMBL/GenBank/DDBJ whole genome shotgun (WGS) entry which is preliminary data.</text>
</comment>
<dbReference type="PANTHER" id="PTHR46481">
    <property type="entry name" value="ZINC FINGER BED DOMAIN-CONTAINING PROTEIN 4"/>
    <property type="match status" value="1"/>
</dbReference>
<evidence type="ECO:0000256" key="6">
    <source>
        <dbReference type="ARBA" id="ARBA00023015"/>
    </source>
</evidence>
<dbReference type="InterPro" id="IPR052035">
    <property type="entry name" value="ZnF_BED_domain_contain"/>
</dbReference>
<dbReference type="InterPro" id="IPR003656">
    <property type="entry name" value="Znf_BED"/>
</dbReference>
<dbReference type="InterPro" id="IPR036236">
    <property type="entry name" value="Znf_C2H2_sf"/>
</dbReference>
<dbReference type="InterPro" id="IPR043502">
    <property type="entry name" value="DNA/RNA_pol_sf"/>
</dbReference>
<dbReference type="InterPro" id="IPR013103">
    <property type="entry name" value="RVT_2"/>
</dbReference>
<accession>A0ABQ4YJ53</accession>
<dbReference type="Pfam" id="PF05699">
    <property type="entry name" value="Dimer_Tnp_hAT"/>
    <property type="match status" value="1"/>
</dbReference>
<evidence type="ECO:0000313" key="13">
    <source>
        <dbReference type="Proteomes" id="UP001151760"/>
    </source>
</evidence>
<dbReference type="PROSITE" id="PS50808">
    <property type="entry name" value="ZF_BED"/>
    <property type="match status" value="1"/>
</dbReference>
<protein>
    <submittedName>
        <fullName evidence="12">Zinc finger BED domain-containing protein RICESLEEPER 2-like protein</fullName>
    </submittedName>
</protein>
<keyword evidence="7" id="KW-0238">DNA-binding</keyword>
<evidence type="ECO:0000256" key="9">
    <source>
        <dbReference type="ARBA" id="ARBA00023242"/>
    </source>
</evidence>
<dbReference type="SUPFAM" id="SSF56672">
    <property type="entry name" value="DNA/RNA polymerases"/>
    <property type="match status" value="1"/>
</dbReference>
<evidence type="ECO:0000256" key="10">
    <source>
        <dbReference type="PROSITE-ProRule" id="PRU00027"/>
    </source>
</evidence>
<proteinExistence type="predicted"/>
<evidence type="ECO:0000256" key="8">
    <source>
        <dbReference type="ARBA" id="ARBA00023163"/>
    </source>
</evidence>
<dbReference type="Pfam" id="PF07727">
    <property type="entry name" value="RVT_2"/>
    <property type="match status" value="1"/>
</dbReference>
<comment type="subunit">
    <text evidence="2">Homodimer.</text>
</comment>
<evidence type="ECO:0000256" key="1">
    <source>
        <dbReference type="ARBA" id="ARBA00004123"/>
    </source>
</evidence>
<evidence type="ECO:0000256" key="3">
    <source>
        <dbReference type="ARBA" id="ARBA00022723"/>
    </source>
</evidence>
<organism evidence="12 13">
    <name type="scientific">Tanacetum coccineum</name>
    <dbReference type="NCBI Taxonomy" id="301880"/>
    <lineage>
        <taxon>Eukaryota</taxon>
        <taxon>Viridiplantae</taxon>
        <taxon>Streptophyta</taxon>
        <taxon>Embryophyta</taxon>
        <taxon>Tracheophyta</taxon>
        <taxon>Spermatophyta</taxon>
        <taxon>Magnoliopsida</taxon>
        <taxon>eudicotyledons</taxon>
        <taxon>Gunneridae</taxon>
        <taxon>Pentapetalae</taxon>
        <taxon>asterids</taxon>
        <taxon>campanulids</taxon>
        <taxon>Asterales</taxon>
        <taxon>Asteraceae</taxon>
        <taxon>Asteroideae</taxon>
        <taxon>Anthemideae</taxon>
        <taxon>Anthemidinae</taxon>
        <taxon>Tanacetum</taxon>
    </lineage>
</organism>
<feature type="domain" description="BED-type" evidence="11">
    <location>
        <begin position="290"/>
        <end position="347"/>
    </location>
</feature>
<keyword evidence="5" id="KW-0862">Zinc</keyword>
<name>A0ABQ4YJ53_9ASTR</name>
<keyword evidence="6" id="KW-0805">Transcription regulation</keyword>
<sequence>MLPPPLLSPSLISMLFEILTGNKLYVTNIKLSLTITPSYIIRAGFYHSKTDSSLFIFHKGPDTAYLLLYVDDIILTASSTSLLQRIISLLHAEFAMTDLGPLNYFLGISATRTTSGIFLSQTKYATEILEQAQMLNCNPCRTPIDTEKKLGPEGSPVTDPTLYRSLAGSLQYLTFTRPDLSYAVQQLCLYMHDPREPHLNAMKRVLRCPATRRSTSGYCVFLGDKLLTWSSKLGMKASSSNLRYADNNDAIDDHIEVVKTVDDHDVVDVDSENANGVGDEKTVDNEKKGGRRSFVWDHFIFVKGATKAPCPYCKTVIACAGKKNGTSTLASHLTNVCRTSPLYKKNIDSKKQATLGFKPISEGDITGGSLATHSFSQERCRKALARLCIKDNQPFSIVDNEGFQDYSWEMNPLFKMPSRWTVARDCLKIYKEEEKKLKGLLKDQTVSLTTDTWSSVQNVNYMCLTAHWVDDDWVLRKKILNFCPIANHRGDTIGKMVYQCLQKWGIERVFTVTVDNASSNDGAIKFLGKMLKGPHAVLDCKYLHLRCCAHILNLVVRDGLEEQFKSISKIRNAVRYVRSSPARAASFRESVERVNIQCDKKPCLDVETRWNSTFLMLETAEKYADAFDRLKLIDYKYRSYFCGDDEDDFADNTRKRKRKEKVVGAPEEDDWEKARHFIEYLRVFYNVTNLISGSKYVTSNLFFGELVTMHASISRMCADEDEQKRAMAASMKDKYDKYWDNIDNINFLLYVAVLLDPRNKLFYLDYCLGQIYGMNSAKTKVMSKKVVETLNELFQHYRMKEDRVNARNKKNSAFSTSDSSLFTSGAKVSLETSFLKYLEEQGHGVNKTEVDIYLDDGLEKRDDSFDILNWWKVNSLKFPILSQVARHVLGMPISTVASESAFSTGGRVIDQFRSSLTPKTAEALICVQDWIRSTPTDIGLQDMPVNVLEELQEKMEKIELDEFPTGQKSFESMDED</sequence>
<evidence type="ECO:0000256" key="5">
    <source>
        <dbReference type="ARBA" id="ARBA00022833"/>
    </source>
</evidence>
<evidence type="ECO:0000256" key="4">
    <source>
        <dbReference type="ARBA" id="ARBA00022771"/>
    </source>
</evidence>
<keyword evidence="13" id="KW-1185">Reference proteome</keyword>
<dbReference type="InterPro" id="IPR025525">
    <property type="entry name" value="hAT-like_transposase_RNase-H"/>
</dbReference>
<dbReference type="Pfam" id="PF14372">
    <property type="entry name" value="hAT-like_RNase-H"/>
    <property type="match status" value="1"/>
</dbReference>
<dbReference type="InterPro" id="IPR008906">
    <property type="entry name" value="HATC_C_dom"/>
</dbReference>
<dbReference type="Proteomes" id="UP001151760">
    <property type="component" value="Unassembled WGS sequence"/>
</dbReference>
<dbReference type="SUPFAM" id="SSF57667">
    <property type="entry name" value="beta-beta-alpha zinc fingers"/>
    <property type="match status" value="1"/>
</dbReference>
<dbReference type="EMBL" id="BQNB010010452">
    <property type="protein sequence ID" value="GJS77495.1"/>
    <property type="molecule type" value="Genomic_DNA"/>
</dbReference>
<keyword evidence="4 10" id="KW-0863">Zinc-finger</keyword>
<dbReference type="SUPFAM" id="SSF140996">
    <property type="entry name" value="Hermes dimerisation domain"/>
    <property type="match status" value="1"/>
</dbReference>
<evidence type="ECO:0000259" key="11">
    <source>
        <dbReference type="PROSITE" id="PS50808"/>
    </source>
</evidence>
<keyword evidence="3" id="KW-0479">Metal-binding</keyword>
<dbReference type="SUPFAM" id="SSF53098">
    <property type="entry name" value="Ribonuclease H-like"/>
    <property type="match status" value="1"/>
</dbReference>